<dbReference type="GO" id="GO:0070006">
    <property type="term" value="F:metalloaminopeptidase activity"/>
    <property type="evidence" value="ECO:0007669"/>
    <property type="project" value="InterPro"/>
</dbReference>
<evidence type="ECO:0000313" key="7">
    <source>
        <dbReference type="EMBL" id="MBU3806220.1"/>
    </source>
</evidence>
<reference evidence="7" key="2">
    <citation type="submission" date="2021-04" db="EMBL/GenBank/DDBJ databases">
        <authorList>
            <person name="Gilroy R."/>
        </authorList>
    </citation>
    <scope>NUCLEOTIDE SEQUENCE</scope>
    <source>
        <strain evidence="7">B5_2728</strain>
    </source>
</reference>
<dbReference type="InterPro" id="IPR036005">
    <property type="entry name" value="Creatinase/aminopeptidase-like"/>
</dbReference>
<keyword evidence="3" id="KW-0378">Hydrolase</keyword>
<feature type="domain" description="Creatinase N-terminal" evidence="5">
    <location>
        <begin position="7"/>
        <end position="129"/>
    </location>
</feature>
<dbReference type="GO" id="GO:0005737">
    <property type="term" value="C:cytoplasm"/>
    <property type="evidence" value="ECO:0007669"/>
    <property type="project" value="UniProtKB-ARBA"/>
</dbReference>
<feature type="domain" description="Peptidase M24" evidence="4">
    <location>
        <begin position="311"/>
        <end position="524"/>
    </location>
</feature>
<comment type="similarity">
    <text evidence="1">Belongs to the peptidase M24B family.</text>
</comment>
<reference evidence="7" key="1">
    <citation type="journal article" date="2021" name="PeerJ">
        <title>Extensive microbial diversity within the chicken gut microbiome revealed by metagenomics and culture.</title>
        <authorList>
            <person name="Gilroy R."/>
            <person name="Ravi A."/>
            <person name="Getino M."/>
            <person name="Pursley I."/>
            <person name="Horton D.L."/>
            <person name="Alikhan N.F."/>
            <person name="Baker D."/>
            <person name="Gharbi K."/>
            <person name="Hall N."/>
            <person name="Watson M."/>
            <person name="Adriaenssens E.M."/>
            <person name="Foster-Nyarko E."/>
            <person name="Jarju S."/>
            <person name="Secka A."/>
            <person name="Antonio M."/>
            <person name="Oren A."/>
            <person name="Chaudhuri R.R."/>
            <person name="La Ragione R."/>
            <person name="Hildebrand F."/>
            <person name="Pallen M.J."/>
        </authorList>
    </citation>
    <scope>NUCLEOTIDE SEQUENCE</scope>
    <source>
        <strain evidence="7">B5_2728</strain>
    </source>
</reference>
<dbReference type="Pfam" id="PF01321">
    <property type="entry name" value="Creatinase_N"/>
    <property type="match status" value="1"/>
</dbReference>
<name>A0A948T2M3_9FIRM</name>
<sequence length="595" mass="66078">MTTNQKLDALRQSMKAAGVDACLIPTADPHISEYLPEHWAARSYFSGFTGSQGTLVVTLTQSALWVDGRYFIQAERQIQGSEITLQRMGVAGVPTLQEYLKTTLTAGQTLAVDGMLAPSSLILELEQLLNPMDITIRSVDLISENWPNRPALPASKAWLLEERFAGLSAAEKLAQVRKALAQQNANTLVVTRLDSVAWLLNLRGGDLPCTPFALGYCVVDEDSAVLFLDKERLDSQSVEALQQQGVSIQPYTALVDFLKGYSRAARVLVDTEGTNWAIYQTLQQNSHFTMLEGEDPIQALKAVKNPVEIQNIRNAHIKDGVAMVRFQIWLEQQLAAGSSLTEVDVDAKLFELRTAQPDNIGISFDTIAAYGANAAMMHYHATPESCSWLEPRGFLLVDSGGQYLDGTTDITRTYALGPLTEQEKDFYTYVLKAHIDLAQVQFLEGCTGSNLDIMARAAVWKHGIDYRCGTGHGIGFVGNVHEGPQRLHTRLQKVAFEPGMIVTNEPGIYEEGLVGIRIENELLCELRTENQYGRFLGFEVITYCPIDLTGVRKELLTQDELEWLNAFHAQVYNTLKPHLTQEEAQWLEEKTKPLA</sequence>
<dbReference type="InterPro" id="IPR029149">
    <property type="entry name" value="Creatin/AminoP/Spt16_N"/>
</dbReference>
<dbReference type="AlphaFoldDB" id="A0A948T2M3"/>
<dbReference type="PANTHER" id="PTHR43763:SF6">
    <property type="entry name" value="XAA-PRO AMINOPEPTIDASE 1"/>
    <property type="match status" value="1"/>
</dbReference>
<evidence type="ECO:0000256" key="2">
    <source>
        <dbReference type="ARBA" id="ARBA00022723"/>
    </source>
</evidence>
<keyword evidence="7" id="KW-0031">Aminopeptidase</keyword>
<feature type="domain" description="Peptidase M24 C-terminal" evidence="6">
    <location>
        <begin position="535"/>
        <end position="594"/>
    </location>
</feature>
<evidence type="ECO:0000256" key="1">
    <source>
        <dbReference type="ARBA" id="ARBA00008766"/>
    </source>
</evidence>
<dbReference type="CDD" id="cd01085">
    <property type="entry name" value="APP"/>
    <property type="match status" value="1"/>
</dbReference>
<dbReference type="Proteomes" id="UP000713596">
    <property type="component" value="Unassembled WGS sequence"/>
</dbReference>
<dbReference type="GO" id="GO:0046872">
    <property type="term" value="F:metal ion binding"/>
    <property type="evidence" value="ECO:0007669"/>
    <property type="project" value="UniProtKB-KW"/>
</dbReference>
<dbReference type="FunFam" id="3.90.230.10:FF:000009">
    <property type="entry name" value="xaa-Pro aminopeptidase 2"/>
    <property type="match status" value="1"/>
</dbReference>
<dbReference type="SUPFAM" id="SSF53092">
    <property type="entry name" value="Creatinase/prolidase N-terminal domain"/>
    <property type="match status" value="2"/>
</dbReference>
<evidence type="ECO:0000259" key="6">
    <source>
        <dbReference type="Pfam" id="PF16188"/>
    </source>
</evidence>
<evidence type="ECO:0000313" key="8">
    <source>
        <dbReference type="Proteomes" id="UP000713596"/>
    </source>
</evidence>
<evidence type="ECO:0000259" key="5">
    <source>
        <dbReference type="Pfam" id="PF01321"/>
    </source>
</evidence>
<accession>A0A948T2M3</accession>
<dbReference type="PANTHER" id="PTHR43763">
    <property type="entry name" value="XAA-PRO AMINOPEPTIDASE 1"/>
    <property type="match status" value="1"/>
</dbReference>
<dbReference type="Gene3D" id="3.40.350.10">
    <property type="entry name" value="Creatinase/prolidase N-terminal domain"/>
    <property type="match status" value="2"/>
</dbReference>
<dbReference type="EMBL" id="JAHLFP010000036">
    <property type="protein sequence ID" value="MBU3806220.1"/>
    <property type="molecule type" value="Genomic_DNA"/>
</dbReference>
<comment type="caution">
    <text evidence="7">The sequence shown here is derived from an EMBL/GenBank/DDBJ whole genome shotgun (WGS) entry which is preliminary data.</text>
</comment>
<proteinExistence type="inferred from homology"/>
<protein>
    <submittedName>
        <fullName evidence="7">Aminopeptidase P family protein</fullName>
    </submittedName>
</protein>
<dbReference type="InterPro" id="IPR000994">
    <property type="entry name" value="Pept_M24"/>
</dbReference>
<dbReference type="InterPro" id="IPR050422">
    <property type="entry name" value="X-Pro_aminopeptidase_P"/>
</dbReference>
<dbReference type="Gene3D" id="3.90.230.10">
    <property type="entry name" value="Creatinase/methionine aminopeptidase superfamily"/>
    <property type="match status" value="1"/>
</dbReference>
<evidence type="ECO:0000256" key="3">
    <source>
        <dbReference type="ARBA" id="ARBA00022801"/>
    </source>
</evidence>
<dbReference type="InterPro" id="IPR000587">
    <property type="entry name" value="Creatinase_N"/>
</dbReference>
<dbReference type="SUPFAM" id="SSF55920">
    <property type="entry name" value="Creatinase/aminopeptidase"/>
    <property type="match status" value="1"/>
</dbReference>
<gene>
    <name evidence="7" type="ORF">H9882_04935</name>
</gene>
<evidence type="ECO:0000259" key="4">
    <source>
        <dbReference type="Pfam" id="PF00557"/>
    </source>
</evidence>
<dbReference type="Pfam" id="PF16189">
    <property type="entry name" value="Creatinase_N_2"/>
    <property type="match status" value="1"/>
</dbReference>
<organism evidence="7 8">
    <name type="scientific">Candidatus Allofournierella pullistercoris</name>
    <dbReference type="NCBI Taxonomy" id="2838597"/>
    <lineage>
        <taxon>Bacteria</taxon>
        <taxon>Bacillati</taxon>
        <taxon>Bacillota</taxon>
        <taxon>Clostridia</taxon>
        <taxon>Eubacteriales</taxon>
        <taxon>Oscillospiraceae</taxon>
        <taxon>Allofournierella</taxon>
    </lineage>
</organism>
<dbReference type="Pfam" id="PF00557">
    <property type="entry name" value="Peptidase_M24"/>
    <property type="match status" value="1"/>
</dbReference>
<dbReference type="InterPro" id="IPR033740">
    <property type="entry name" value="Pept_M24B"/>
</dbReference>
<dbReference type="InterPro" id="IPR032416">
    <property type="entry name" value="Peptidase_M24_C"/>
</dbReference>
<keyword evidence="7" id="KW-0645">Protease</keyword>
<keyword evidence="2" id="KW-0479">Metal-binding</keyword>
<dbReference type="Pfam" id="PF16188">
    <property type="entry name" value="Peptidase_M24_C"/>
    <property type="match status" value="1"/>
</dbReference>